<dbReference type="EMBL" id="BAABCS010000031">
    <property type="protein sequence ID" value="GAA4059669.1"/>
    <property type="molecule type" value="Genomic_DNA"/>
</dbReference>
<evidence type="ECO:0000313" key="1">
    <source>
        <dbReference type="EMBL" id="GAA4059669.1"/>
    </source>
</evidence>
<accession>A0ABP7V4W2</accession>
<comment type="caution">
    <text evidence="1">The sequence shown here is derived from an EMBL/GenBank/DDBJ whole genome shotgun (WGS) entry which is preliminary data.</text>
</comment>
<protein>
    <submittedName>
        <fullName evidence="1">Uncharacterized protein</fullName>
    </submittedName>
</protein>
<evidence type="ECO:0000313" key="2">
    <source>
        <dbReference type="Proteomes" id="UP001500426"/>
    </source>
</evidence>
<gene>
    <name evidence="1" type="ORF">GCM10022388_28170</name>
</gene>
<name>A0ABP7V4W2_9FLAO</name>
<keyword evidence="2" id="KW-1185">Reference proteome</keyword>
<sequence>MAYQRAYCFSNEFNQLLVNNSNDILEKILNDFCDVYLDLDEEEILNLIEENPIFKSFSKREIGSVIPAKVDLDNIKNNDFIPYLNDILVLNENFKTDEIRADYGILAIKPDEIEYLESLDFHFGYSFQKDEKNDFDSWEDVFNLKTLEPINSAIVIDNYLWKNLDDFHNENLENLYPIFENLISKKLKIPFHLSIVTSNNKSLLSKKFIEKLNKIVKNLKAKTGVDVEISLSTHTDTVKDDLHERVIITNFHYIYSDKGFNVFKDKKIILSTKGDRNWVYKDVKKYYGQIRKHQHFQNIQLVKKRIIENQKIDSDVIFNIGNTNNPLLN</sequence>
<organism evidence="1 2">
    <name type="scientific">Flavobacterium chungnamense</name>
    <dbReference type="NCBI Taxonomy" id="706182"/>
    <lineage>
        <taxon>Bacteria</taxon>
        <taxon>Pseudomonadati</taxon>
        <taxon>Bacteroidota</taxon>
        <taxon>Flavobacteriia</taxon>
        <taxon>Flavobacteriales</taxon>
        <taxon>Flavobacteriaceae</taxon>
        <taxon>Flavobacterium</taxon>
    </lineage>
</organism>
<reference evidence="2" key="1">
    <citation type="journal article" date="2019" name="Int. J. Syst. Evol. Microbiol.">
        <title>The Global Catalogue of Microorganisms (GCM) 10K type strain sequencing project: providing services to taxonomists for standard genome sequencing and annotation.</title>
        <authorList>
            <consortium name="The Broad Institute Genomics Platform"/>
            <consortium name="The Broad Institute Genome Sequencing Center for Infectious Disease"/>
            <person name="Wu L."/>
            <person name="Ma J."/>
        </authorList>
    </citation>
    <scope>NUCLEOTIDE SEQUENCE [LARGE SCALE GENOMIC DNA]</scope>
    <source>
        <strain evidence="2">JCM 17068</strain>
    </source>
</reference>
<proteinExistence type="predicted"/>
<dbReference type="RefSeq" id="WP_345095783.1">
    <property type="nucleotide sequence ID" value="NZ_BAABCS010000031.1"/>
</dbReference>
<dbReference type="Proteomes" id="UP001500426">
    <property type="component" value="Unassembled WGS sequence"/>
</dbReference>